<evidence type="ECO:0000259" key="3">
    <source>
        <dbReference type="Pfam" id="PF16220"/>
    </source>
</evidence>
<dbReference type="Pfam" id="PF04773">
    <property type="entry name" value="FecR"/>
    <property type="match status" value="1"/>
</dbReference>
<reference evidence="6" key="1">
    <citation type="journal article" date="2014" name="Environ. Microbiol.">
        <title>Comparative genomics of the marine bacterial genus Glaciecola reveals the high degree of genomic diversity and genomic characteristic for cold adaptation.</title>
        <authorList>
            <person name="Qin Q.L."/>
            <person name="Xie B.B."/>
            <person name="Yu Y."/>
            <person name="Shu Y.L."/>
            <person name="Rong J.C."/>
            <person name="Zhang Y.J."/>
            <person name="Zhao D.L."/>
            <person name="Chen X.L."/>
            <person name="Zhang X.Y."/>
            <person name="Chen B."/>
            <person name="Zhou B.C."/>
            <person name="Zhang Y.Z."/>
        </authorList>
    </citation>
    <scope>NUCLEOTIDE SEQUENCE [LARGE SCALE GENOMIC DNA]</scope>
    <source>
        <strain evidence="6">LMG 21857</strain>
    </source>
</reference>
<dbReference type="STRING" id="1129793.GPLA_0628"/>
<evidence type="ECO:0000313" key="6">
    <source>
        <dbReference type="Proteomes" id="UP000006322"/>
    </source>
</evidence>
<dbReference type="Pfam" id="PF16220">
    <property type="entry name" value="DUF4880"/>
    <property type="match status" value="1"/>
</dbReference>
<keyword evidence="1" id="KW-0472">Membrane</keyword>
<dbReference type="InterPro" id="IPR032623">
    <property type="entry name" value="FecR_N"/>
</dbReference>
<dbReference type="AlphaFoldDB" id="K6YFN2"/>
<protein>
    <submittedName>
        <fullName evidence="5">Transmembrane sensor</fullName>
    </submittedName>
</protein>
<keyword evidence="1 5" id="KW-0812">Transmembrane</keyword>
<sequence length="330" mass="37041">MNNEVNQELISQQAAKFVARLYSGELSPEEEKQIYAWCERRPEHQHEFDTMLALWDTSGQLYQTPKSPHKSPRGYWFMGMAASFVCALLAVWFLAVPQPNALYQLANERQTQYETAIGEISTVGLPDGSAVTLNTDSAINIDFSGVQRRIWLIRGEAFFDVAKDPTRVFSINTGEKTIRVIGTKFNVRKSEQTLKVSVTEGLVAVQPSARPSDDQIEFDKAETLLAAGSIGAFNGTSEVIAKVTSKEVLAHQQWRQGVFRFDNEPLSKVITEFNRYRLKKITLRNTDLGKLKISGVFKLKDGDSILSALEAALPVEVERYPNYIELTAKN</sequence>
<accession>K6YFN2</accession>
<dbReference type="Gene3D" id="3.55.50.30">
    <property type="match status" value="1"/>
</dbReference>
<gene>
    <name evidence="5" type="primary">fecR</name>
    <name evidence="5" type="ORF">GPLA_0628</name>
</gene>
<feature type="transmembrane region" description="Helical" evidence="1">
    <location>
        <begin position="75"/>
        <end position="95"/>
    </location>
</feature>
<dbReference type="InterPro" id="IPR032508">
    <property type="entry name" value="FecR_C"/>
</dbReference>
<organism evidence="5 6">
    <name type="scientific">Paraglaciecola polaris LMG 21857</name>
    <dbReference type="NCBI Taxonomy" id="1129793"/>
    <lineage>
        <taxon>Bacteria</taxon>
        <taxon>Pseudomonadati</taxon>
        <taxon>Pseudomonadota</taxon>
        <taxon>Gammaproteobacteria</taxon>
        <taxon>Alteromonadales</taxon>
        <taxon>Alteromonadaceae</taxon>
        <taxon>Paraglaciecola</taxon>
    </lineage>
</organism>
<dbReference type="OrthoDB" id="9771237at2"/>
<dbReference type="InterPro" id="IPR006860">
    <property type="entry name" value="FecR"/>
</dbReference>
<evidence type="ECO:0000259" key="2">
    <source>
        <dbReference type="Pfam" id="PF04773"/>
    </source>
</evidence>
<dbReference type="GO" id="GO:0016989">
    <property type="term" value="F:sigma factor antagonist activity"/>
    <property type="evidence" value="ECO:0007669"/>
    <property type="project" value="TreeGrafter"/>
</dbReference>
<dbReference type="RefSeq" id="WP_007103348.1">
    <property type="nucleotide sequence ID" value="NZ_BAER01000017.1"/>
</dbReference>
<dbReference type="Proteomes" id="UP000006322">
    <property type="component" value="Unassembled WGS sequence"/>
</dbReference>
<dbReference type="PANTHER" id="PTHR30273:SF2">
    <property type="entry name" value="PROTEIN FECR"/>
    <property type="match status" value="1"/>
</dbReference>
<dbReference type="InterPro" id="IPR012373">
    <property type="entry name" value="Ferrdict_sens_TM"/>
</dbReference>
<evidence type="ECO:0000256" key="1">
    <source>
        <dbReference type="SAM" id="Phobius"/>
    </source>
</evidence>
<dbReference type="Pfam" id="PF16344">
    <property type="entry name" value="FecR_C"/>
    <property type="match status" value="1"/>
</dbReference>
<dbReference type="PANTHER" id="PTHR30273">
    <property type="entry name" value="PERIPLASMIC SIGNAL SENSOR AND SIGMA FACTOR ACTIVATOR FECR-RELATED"/>
    <property type="match status" value="1"/>
</dbReference>
<name>K6YFN2_9ALTE</name>
<dbReference type="EMBL" id="BAER01000017">
    <property type="protein sequence ID" value="GAC31544.1"/>
    <property type="molecule type" value="Genomic_DNA"/>
</dbReference>
<proteinExistence type="predicted"/>
<keyword evidence="6" id="KW-1185">Reference proteome</keyword>
<comment type="caution">
    <text evidence="5">The sequence shown here is derived from an EMBL/GenBank/DDBJ whole genome shotgun (WGS) entry which is preliminary data.</text>
</comment>
<dbReference type="Gene3D" id="2.60.120.1440">
    <property type="match status" value="1"/>
</dbReference>
<evidence type="ECO:0000313" key="5">
    <source>
        <dbReference type="EMBL" id="GAC31544.1"/>
    </source>
</evidence>
<keyword evidence="1" id="KW-1133">Transmembrane helix</keyword>
<feature type="domain" description="FecR N-terminal" evidence="3">
    <location>
        <begin position="12"/>
        <end position="52"/>
    </location>
</feature>
<dbReference type="PIRSF" id="PIRSF018266">
    <property type="entry name" value="FecR"/>
    <property type="match status" value="1"/>
</dbReference>
<feature type="domain" description="Protein FecR C-terminal" evidence="4">
    <location>
        <begin position="259"/>
        <end position="318"/>
    </location>
</feature>
<feature type="domain" description="FecR protein" evidence="2">
    <location>
        <begin position="112"/>
        <end position="203"/>
    </location>
</feature>
<evidence type="ECO:0000259" key="4">
    <source>
        <dbReference type="Pfam" id="PF16344"/>
    </source>
</evidence>